<feature type="compositionally biased region" description="Polar residues" evidence="2">
    <location>
        <begin position="1"/>
        <end position="13"/>
    </location>
</feature>
<name>A0A6P2BNU6_9ACTN</name>
<sequence length="225" mass="24383">MGGSAAQTPTSPDEQPAAGLRASDADRDQVVSRLRDEYVAGRLSQETFLHRMNLVLETKRQVDLPPLLADLPQPTPNGQKVGQTLGGWLRGTWSRVTATQIRRPGRDAPPRTVAPRRAPLRAMTTGMGAADVGRRVPLALQFPRGSGDQFSIGRDASCDLAIADVTVSRRHAQLERTADGWLLSDLESTNGTRINGWRVRGRVPVRVGDLVSFGSLEAVFARGDD</sequence>
<dbReference type="PROSITE" id="PS50006">
    <property type="entry name" value="FHA_DOMAIN"/>
    <property type="match status" value="1"/>
</dbReference>
<dbReference type="InterPro" id="IPR000253">
    <property type="entry name" value="FHA_dom"/>
</dbReference>
<feature type="region of interest" description="Disordered" evidence="2">
    <location>
        <begin position="1"/>
        <end position="26"/>
    </location>
</feature>
<keyword evidence="1" id="KW-0597">Phosphoprotein</keyword>
<dbReference type="SUPFAM" id="SSF49879">
    <property type="entry name" value="SMAD/FHA domain"/>
    <property type="match status" value="1"/>
</dbReference>
<dbReference type="InterPro" id="IPR050923">
    <property type="entry name" value="Cell_Proc_Reg/RNA_Proc"/>
</dbReference>
<dbReference type="PANTHER" id="PTHR23308">
    <property type="entry name" value="NUCLEAR INHIBITOR OF PROTEIN PHOSPHATASE-1"/>
    <property type="match status" value="1"/>
</dbReference>
<evidence type="ECO:0000313" key="5">
    <source>
        <dbReference type="Proteomes" id="UP000460272"/>
    </source>
</evidence>
<evidence type="ECO:0000256" key="2">
    <source>
        <dbReference type="SAM" id="MobiDB-lite"/>
    </source>
</evidence>
<feature type="domain" description="FHA" evidence="3">
    <location>
        <begin position="150"/>
        <end position="199"/>
    </location>
</feature>
<accession>A0A6P2BNU6</accession>
<evidence type="ECO:0000259" key="3">
    <source>
        <dbReference type="PROSITE" id="PS50006"/>
    </source>
</evidence>
<dbReference type="AlphaFoldDB" id="A0A6P2BNU6"/>
<reference evidence="4 5" key="1">
    <citation type="submission" date="2018-11" db="EMBL/GenBank/DDBJ databases">
        <title>Trebonia kvetii gen.nov., sp.nov., a novel acidophilic actinobacterium, and proposal of the new actinobacterial family Treboniaceae fam. nov.</title>
        <authorList>
            <person name="Rapoport D."/>
            <person name="Sagova-Mareckova M."/>
            <person name="Sedlacek I."/>
            <person name="Provaznik J."/>
            <person name="Kralova S."/>
            <person name="Pavlinic D."/>
            <person name="Benes V."/>
            <person name="Kopecky J."/>
        </authorList>
    </citation>
    <scope>NUCLEOTIDE SEQUENCE [LARGE SCALE GENOMIC DNA]</scope>
    <source>
        <strain evidence="4 5">15Tr583</strain>
    </source>
</reference>
<protein>
    <submittedName>
        <fullName evidence="4">FHA domain-containing protein</fullName>
    </submittedName>
</protein>
<gene>
    <name evidence="4" type="ORF">EAS64_35355</name>
</gene>
<dbReference type="InterPro" id="IPR012551">
    <property type="entry name" value="DUF1707_SHOCT-like"/>
</dbReference>
<dbReference type="Pfam" id="PF08044">
    <property type="entry name" value="DUF1707"/>
    <property type="match status" value="1"/>
</dbReference>
<organism evidence="4 5">
    <name type="scientific">Trebonia kvetii</name>
    <dbReference type="NCBI Taxonomy" id="2480626"/>
    <lineage>
        <taxon>Bacteria</taxon>
        <taxon>Bacillati</taxon>
        <taxon>Actinomycetota</taxon>
        <taxon>Actinomycetes</taxon>
        <taxon>Streptosporangiales</taxon>
        <taxon>Treboniaceae</taxon>
        <taxon>Trebonia</taxon>
    </lineage>
</organism>
<proteinExistence type="predicted"/>
<comment type="caution">
    <text evidence="4">The sequence shown here is derived from an EMBL/GenBank/DDBJ whole genome shotgun (WGS) entry which is preliminary data.</text>
</comment>
<keyword evidence="5" id="KW-1185">Reference proteome</keyword>
<dbReference type="Pfam" id="PF00498">
    <property type="entry name" value="FHA"/>
    <property type="match status" value="1"/>
</dbReference>
<dbReference type="CDD" id="cd00060">
    <property type="entry name" value="FHA"/>
    <property type="match status" value="1"/>
</dbReference>
<dbReference type="EMBL" id="RPFW01000008">
    <property type="protein sequence ID" value="TVZ00652.1"/>
    <property type="molecule type" value="Genomic_DNA"/>
</dbReference>
<evidence type="ECO:0000256" key="1">
    <source>
        <dbReference type="ARBA" id="ARBA00022553"/>
    </source>
</evidence>
<dbReference type="Proteomes" id="UP000460272">
    <property type="component" value="Unassembled WGS sequence"/>
</dbReference>
<evidence type="ECO:0000313" key="4">
    <source>
        <dbReference type="EMBL" id="TVZ00652.1"/>
    </source>
</evidence>
<dbReference type="InterPro" id="IPR008984">
    <property type="entry name" value="SMAD_FHA_dom_sf"/>
</dbReference>
<dbReference type="RefSeq" id="WP_145860262.1">
    <property type="nucleotide sequence ID" value="NZ_RPFW01000008.1"/>
</dbReference>
<dbReference type="SMART" id="SM00240">
    <property type="entry name" value="FHA"/>
    <property type="match status" value="1"/>
</dbReference>
<dbReference type="Gene3D" id="2.60.200.20">
    <property type="match status" value="1"/>
</dbReference>
<dbReference type="OrthoDB" id="151099at2"/>